<dbReference type="AlphaFoldDB" id="A0AAE0TT52"/>
<proteinExistence type="predicted"/>
<accession>A0AAE0TT52</accession>
<reference evidence="2" key="1">
    <citation type="submission" date="2023-07" db="EMBL/GenBank/DDBJ databases">
        <title>Black Yeasts Isolated from many extreme environments.</title>
        <authorList>
            <person name="Coleine C."/>
            <person name="Stajich J.E."/>
            <person name="Selbmann L."/>
        </authorList>
    </citation>
    <scope>NUCLEOTIDE SEQUENCE</scope>
    <source>
        <strain evidence="2">CCFEE 5485</strain>
    </source>
</reference>
<keyword evidence="3" id="KW-1185">Reference proteome</keyword>
<gene>
    <name evidence="2" type="ORF">LTR78_007518</name>
</gene>
<organism evidence="2 3">
    <name type="scientific">Recurvomyces mirabilis</name>
    <dbReference type="NCBI Taxonomy" id="574656"/>
    <lineage>
        <taxon>Eukaryota</taxon>
        <taxon>Fungi</taxon>
        <taxon>Dikarya</taxon>
        <taxon>Ascomycota</taxon>
        <taxon>Pezizomycotina</taxon>
        <taxon>Dothideomycetes</taxon>
        <taxon>Dothideomycetidae</taxon>
        <taxon>Mycosphaerellales</taxon>
        <taxon>Teratosphaeriaceae</taxon>
        <taxon>Recurvomyces</taxon>
    </lineage>
</organism>
<comment type="caution">
    <text evidence="2">The sequence shown here is derived from an EMBL/GenBank/DDBJ whole genome shotgun (WGS) entry which is preliminary data.</text>
</comment>
<dbReference type="Gene3D" id="2.130.10.10">
    <property type="entry name" value="YVTN repeat-like/Quinoprotein amine dehydrogenase"/>
    <property type="match status" value="1"/>
</dbReference>
<evidence type="ECO:0000313" key="2">
    <source>
        <dbReference type="EMBL" id="KAK3672706.1"/>
    </source>
</evidence>
<feature type="signal peptide" evidence="1">
    <location>
        <begin position="1"/>
        <end position="17"/>
    </location>
</feature>
<keyword evidence="1" id="KW-0732">Signal</keyword>
<evidence type="ECO:0008006" key="4">
    <source>
        <dbReference type="Google" id="ProtNLM"/>
    </source>
</evidence>
<dbReference type="SUPFAM" id="SSF63825">
    <property type="entry name" value="YWTD domain"/>
    <property type="match status" value="1"/>
</dbReference>
<evidence type="ECO:0000256" key="1">
    <source>
        <dbReference type="SAM" id="SignalP"/>
    </source>
</evidence>
<dbReference type="Proteomes" id="UP001274830">
    <property type="component" value="Unassembled WGS sequence"/>
</dbReference>
<protein>
    <recommendedName>
        <fullName evidence="4">3-carboxymuconate cyclase</fullName>
    </recommendedName>
</protein>
<sequence length="400" mass="41632">MHQSIIHLLSLCAGVLGQGPSHPHGPPSGPWPSARPWSGQANKAIYFLDDNPSGSSIVSMQVSANGTISNPQRTSTGGKGSIASDGTAPLARDALISQGSVIVGGEYLFTVNAGSNTLAMFSIDPQDASRVTLVGAPASTLGEFPMSVTYSDTLNMACVLNGGAKAGVTCFHVDRQGGLQPTGSFLSLAGITNETTPPVGPPESSSQILFTPDSSALLVLQKGNAGPPVSPGYIVAYPVVNGRVSGNSVKNQFANVAMPFAGVFVDNDRVFMADPSYGASIFEIPSDLELVQQTHVVLPTQKAVCWSAYDASLNTAYAIDAGQPLVYTFDPSSGAQTGSFSPDESVQGLFDSAISDGKMYSLAAANGIVVMDLVSQTQVQFYNLTSFGNRQYWDGMAVSW</sequence>
<dbReference type="EMBL" id="JAUTXT010000031">
    <property type="protein sequence ID" value="KAK3672706.1"/>
    <property type="molecule type" value="Genomic_DNA"/>
</dbReference>
<name>A0AAE0TT52_9PEZI</name>
<evidence type="ECO:0000313" key="3">
    <source>
        <dbReference type="Proteomes" id="UP001274830"/>
    </source>
</evidence>
<feature type="chain" id="PRO_5041924584" description="3-carboxymuconate cyclase" evidence="1">
    <location>
        <begin position="18"/>
        <end position="400"/>
    </location>
</feature>
<dbReference type="InterPro" id="IPR015943">
    <property type="entry name" value="WD40/YVTN_repeat-like_dom_sf"/>
</dbReference>